<feature type="region of interest" description="Disordered" evidence="1">
    <location>
        <begin position="60"/>
        <end position="80"/>
    </location>
</feature>
<protein>
    <submittedName>
        <fullName evidence="3">RING-H2 finger protein ATL66</fullName>
    </submittedName>
</protein>
<keyword evidence="2" id="KW-0812">Transmembrane</keyword>
<dbReference type="EMBL" id="JACGWJ010000029">
    <property type="protein sequence ID" value="KAL0303879.1"/>
    <property type="molecule type" value="Genomic_DNA"/>
</dbReference>
<feature type="compositionally biased region" description="Low complexity" evidence="1">
    <location>
        <begin position="64"/>
        <end position="74"/>
    </location>
</feature>
<organism evidence="3">
    <name type="scientific">Sesamum radiatum</name>
    <name type="common">Black benniseed</name>
    <dbReference type="NCBI Taxonomy" id="300843"/>
    <lineage>
        <taxon>Eukaryota</taxon>
        <taxon>Viridiplantae</taxon>
        <taxon>Streptophyta</taxon>
        <taxon>Embryophyta</taxon>
        <taxon>Tracheophyta</taxon>
        <taxon>Spermatophyta</taxon>
        <taxon>Magnoliopsida</taxon>
        <taxon>eudicotyledons</taxon>
        <taxon>Gunneridae</taxon>
        <taxon>Pentapetalae</taxon>
        <taxon>asterids</taxon>
        <taxon>lamiids</taxon>
        <taxon>Lamiales</taxon>
        <taxon>Pedaliaceae</taxon>
        <taxon>Sesamum</taxon>
    </lineage>
</organism>
<keyword evidence="2" id="KW-1133">Transmembrane helix</keyword>
<dbReference type="AlphaFoldDB" id="A0AAW2KBS3"/>
<name>A0AAW2KBS3_SESRA</name>
<proteinExistence type="predicted"/>
<feature type="transmembrane region" description="Helical" evidence="2">
    <location>
        <begin position="30"/>
        <end position="52"/>
    </location>
</feature>
<keyword evidence="2" id="KW-0472">Membrane</keyword>
<accession>A0AAW2KBS3</accession>
<gene>
    <name evidence="3" type="ORF">Sradi_6256000</name>
</gene>
<evidence type="ECO:0000256" key="1">
    <source>
        <dbReference type="SAM" id="MobiDB-lite"/>
    </source>
</evidence>
<reference evidence="3" key="2">
    <citation type="journal article" date="2024" name="Plant">
        <title>Genomic evolution and insights into agronomic trait innovations of Sesamum species.</title>
        <authorList>
            <person name="Miao H."/>
            <person name="Wang L."/>
            <person name="Qu L."/>
            <person name="Liu H."/>
            <person name="Sun Y."/>
            <person name="Le M."/>
            <person name="Wang Q."/>
            <person name="Wei S."/>
            <person name="Zheng Y."/>
            <person name="Lin W."/>
            <person name="Duan Y."/>
            <person name="Cao H."/>
            <person name="Xiong S."/>
            <person name="Wang X."/>
            <person name="Wei L."/>
            <person name="Li C."/>
            <person name="Ma Q."/>
            <person name="Ju M."/>
            <person name="Zhao R."/>
            <person name="Li G."/>
            <person name="Mu C."/>
            <person name="Tian Q."/>
            <person name="Mei H."/>
            <person name="Zhang T."/>
            <person name="Gao T."/>
            <person name="Zhang H."/>
        </authorList>
    </citation>
    <scope>NUCLEOTIDE SEQUENCE</scope>
    <source>
        <strain evidence="3">G02</strain>
    </source>
</reference>
<reference evidence="3" key="1">
    <citation type="submission" date="2020-06" db="EMBL/GenBank/DDBJ databases">
        <authorList>
            <person name="Li T."/>
            <person name="Hu X."/>
            <person name="Zhang T."/>
            <person name="Song X."/>
            <person name="Zhang H."/>
            <person name="Dai N."/>
            <person name="Sheng W."/>
            <person name="Hou X."/>
            <person name="Wei L."/>
        </authorList>
    </citation>
    <scope>NUCLEOTIDE SEQUENCE</scope>
    <source>
        <strain evidence="3">G02</strain>
        <tissue evidence="3">Leaf</tissue>
    </source>
</reference>
<evidence type="ECO:0000256" key="2">
    <source>
        <dbReference type="SAM" id="Phobius"/>
    </source>
</evidence>
<comment type="caution">
    <text evidence="3">The sequence shown here is derived from an EMBL/GenBank/DDBJ whole genome shotgun (WGS) entry which is preliminary data.</text>
</comment>
<sequence>MSYQQESSQPFRWHYAEFDDSNFQIRGRTLFFIIVLFSVILLVALLFLYARWVCRFDPPPPPSATSTSSWPTRRSAGRGVSTRPLLTACQLCCTRARLLAKRSAVYAWGYLEMATK</sequence>
<evidence type="ECO:0000313" key="3">
    <source>
        <dbReference type="EMBL" id="KAL0303879.1"/>
    </source>
</evidence>